<dbReference type="Proteomes" id="UP000094313">
    <property type="component" value="Chromosome"/>
</dbReference>
<feature type="transmembrane region" description="Helical" evidence="1">
    <location>
        <begin position="66"/>
        <end position="87"/>
    </location>
</feature>
<organism evidence="2 3">
    <name type="scientific">Pedobacter steynii</name>
    <dbReference type="NCBI Taxonomy" id="430522"/>
    <lineage>
        <taxon>Bacteria</taxon>
        <taxon>Pseudomonadati</taxon>
        <taxon>Bacteroidota</taxon>
        <taxon>Sphingobacteriia</taxon>
        <taxon>Sphingobacteriales</taxon>
        <taxon>Sphingobacteriaceae</taxon>
        <taxon>Pedobacter</taxon>
    </lineage>
</organism>
<keyword evidence="3" id="KW-1185">Reference proteome</keyword>
<feature type="transmembrane region" description="Helical" evidence="1">
    <location>
        <begin position="40"/>
        <end position="60"/>
    </location>
</feature>
<sequence length="199" mass="23064">MQEFDHIQSLWQSHSVEVKISSDEMLAQAKKEVNSIRNRSVLNIAGMVISFVAVASLWIFFDFQSWTTHAGIAIFLVAIAALTVILIHGHRLISRNDFTTHPNEFLVSLKQYQLNRFSLYNKMYWIYAVALTLGTALYLIEVLTYMDLWAQILIVLFSLLWMIFCSTLVRKAVIKKDRERIALLIEKFERLGSQFKTQS</sequence>
<dbReference type="AlphaFoldDB" id="A0A1D7QB03"/>
<dbReference type="OrthoDB" id="794917at2"/>
<dbReference type="KEGG" id="psty:BFS30_00690"/>
<keyword evidence="1" id="KW-0812">Transmembrane</keyword>
<accession>A0A1D7QB03</accession>
<feature type="transmembrane region" description="Helical" evidence="1">
    <location>
        <begin position="149"/>
        <end position="169"/>
    </location>
</feature>
<name>A0A1D7QB03_9SPHI</name>
<reference evidence="2 3" key="1">
    <citation type="submission" date="2016-08" db="EMBL/GenBank/DDBJ databases">
        <authorList>
            <person name="Seilhamer J.J."/>
        </authorList>
    </citation>
    <scope>NUCLEOTIDE SEQUENCE [LARGE SCALE GENOMIC DNA]</scope>
    <source>
        <strain evidence="2 3">DX4</strain>
    </source>
</reference>
<evidence type="ECO:0000256" key="1">
    <source>
        <dbReference type="SAM" id="Phobius"/>
    </source>
</evidence>
<dbReference type="EMBL" id="CP017141">
    <property type="protein sequence ID" value="AOM75815.1"/>
    <property type="molecule type" value="Genomic_DNA"/>
</dbReference>
<protein>
    <submittedName>
        <fullName evidence="2">Uncharacterized protein</fullName>
    </submittedName>
</protein>
<evidence type="ECO:0000313" key="2">
    <source>
        <dbReference type="EMBL" id="AOM75815.1"/>
    </source>
</evidence>
<keyword evidence="1" id="KW-1133">Transmembrane helix</keyword>
<evidence type="ECO:0000313" key="3">
    <source>
        <dbReference type="Proteomes" id="UP000094313"/>
    </source>
</evidence>
<dbReference type="RefSeq" id="WP_069377513.1">
    <property type="nucleotide sequence ID" value="NZ_CP017141.1"/>
</dbReference>
<keyword evidence="1" id="KW-0472">Membrane</keyword>
<proteinExistence type="predicted"/>
<feature type="transmembrane region" description="Helical" evidence="1">
    <location>
        <begin position="124"/>
        <end position="143"/>
    </location>
</feature>
<gene>
    <name evidence="2" type="ORF">BFS30_00690</name>
</gene>